<dbReference type="Gene3D" id="3.40.50.410">
    <property type="entry name" value="von Willebrand factor, type A domain"/>
    <property type="match status" value="2"/>
</dbReference>
<dbReference type="SMART" id="SM00564">
    <property type="entry name" value="PQQ"/>
    <property type="match status" value="2"/>
</dbReference>
<feature type="chain" id="PRO_5041205163" evidence="2">
    <location>
        <begin position="29"/>
        <end position="1375"/>
    </location>
</feature>
<dbReference type="SUPFAM" id="SSF50998">
    <property type="entry name" value="Quinoprotein alcohol dehydrogenase-like"/>
    <property type="match status" value="1"/>
</dbReference>
<dbReference type="InterPro" id="IPR015943">
    <property type="entry name" value="WD40/YVTN_repeat-like_dom_sf"/>
</dbReference>
<dbReference type="InterPro" id="IPR036465">
    <property type="entry name" value="vWFA_dom_sf"/>
</dbReference>
<keyword evidence="5" id="KW-1185">Reference proteome</keyword>
<dbReference type="InterPro" id="IPR011047">
    <property type="entry name" value="Quinoprotein_ADH-like_sf"/>
</dbReference>
<sequence length="1375" mass="148256">MAPATMWKRITACTASVVFSLCAGMAAADDIEIYAGASDSSATYLPNVMFVIDTSGSMDGKDGTSTTRLYKVQEALKEVLAASTDVNVGLMRFSDPGGPVLFPVSHIDSAVSPDERVSVRLDQNDGSETNSGYVVLDNTVISLGNGDLHGFRFEDVRIPQGASIHSAQLYFGASTDSADAVTFTIKGEDADNSEQFSTASNDLSSRTFTSETSSITDASVWSQDQFSPSFDVTSIVEEITERSGWCGGQALSLFVKAENGSSYGARPIHANDSSSSLAAALKISYDYSNASGCVSGSHANQISAQENNVEETTNGWNSTGNVINVKSNENQAIGLRFENVSVPQGATIEEAYLTLTPYANQSNSSTSKISIEDTTNAAAYSNSRYPVTSRDFLGNVSWTVNGWWTNSAQNTSNISSLITSVVSKSGWKSGNAMSFKITPSNKEIKAYTYKGSASKAVSLYIKYRGTAESSSFTVRQHMQTLVDGLTHEGYTPVAETMYEAYRYFNSKDVEYGLVRGTDSKVKPLTRVSHENSYSGAEPVRAAGCSEDNLSASACSSEYIPSSPKPKYVSPVTHVCQQNHLVLLTDGYANKTRQHVRDSIDALTGKTCDAKTSGNINDVNCGVHLAQYNAASEKPNGAEDARIFTHTISFVPEGTGTPSWLTYLQDMATLGGGDFYPTSDATSVAEAFQRIISDAKKRNTTFVAPSVAISDVNKLLHDNFVYYAVFSPRDTQDWPGNLKKYKVQDGLILGKSGNNAVDPATGFFESAEGDYWSTTSSGNDEVSVGGATEVNANLTNRVVYSNLDGFKQISSSAHQSLVTEDVLGISARSDASDRRDELLNWIKGLDDDGNADYTMGDPLHSSPVVMNNDKGNDVIFFGTNQGFIHAIDTSNGKELYSFIPEELLSNVNEYYENSVFVNRVYGMDGPLTLYDSGDKKILVAGMRRGGESYYALDVTSSTPSMAWLNPIQPQSTGPYSKLGQSWSKMIPAKVQINDVDKNVLVFGGGYDPTQDTKETRVTDGVGNVIYMVDAATGELLWYASNANLSGGSEYTTVAGMDYAIPGDIYVLDRDRDGYSDHMYAMDMGGQVLRFDIHNGHGSTHFVSGGIIADVAGSSVEANNRRFFYTPDVGYADDAFGKYFAVALGSGYRAHPLNTEINDRFYVLRDAGVFETTTATVNGKNKVTYAFNKVAEDDLLDSTNITSGSDVNGLSTAELDRYKKGFYVRLTTEGEKVLSSPVIADYKVAFTTYIPGDSATAPNACTPPEGNGRAYVMSLSYGLPTGDYDENDSVDADDRYINLTHGGIPSSPKIIYSEQDLPVICVSSECANASTMFDSDGNPDSSTNSQGNSSNALNTFLPPTNRVYRDSNWSSEKEISP</sequence>
<name>A0AA41W7I4_9GAMM</name>
<feature type="domain" description="VWFA" evidence="3">
    <location>
        <begin position="48"/>
        <end position="105"/>
    </location>
</feature>
<keyword evidence="2" id="KW-0732">Signal</keyword>
<proteinExistence type="predicted"/>
<organism evidence="4 5">
    <name type="scientific">Echinimonas agarilytica</name>
    <dbReference type="NCBI Taxonomy" id="1215918"/>
    <lineage>
        <taxon>Bacteria</taxon>
        <taxon>Pseudomonadati</taxon>
        <taxon>Pseudomonadota</taxon>
        <taxon>Gammaproteobacteria</taxon>
        <taxon>Alteromonadales</taxon>
        <taxon>Echinimonadaceae</taxon>
        <taxon>Echinimonas</taxon>
    </lineage>
</organism>
<evidence type="ECO:0000313" key="5">
    <source>
        <dbReference type="Proteomes" id="UP001165393"/>
    </source>
</evidence>
<accession>A0AA41W7I4</accession>
<dbReference type="SUPFAM" id="SSF53300">
    <property type="entry name" value="vWA-like"/>
    <property type="match status" value="1"/>
</dbReference>
<gene>
    <name evidence="4" type="ORF">NAF29_13155</name>
</gene>
<evidence type="ECO:0000313" key="4">
    <source>
        <dbReference type="EMBL" id="MCM2680610.1"/>
    </source>
</evidence>
<comment type="caution">
    <text evidence="4">The sequence shown here is derived from an EMBL/GenBank/DDBJ whole genome shotgun (WGS) entry which is preliminary data.</text>
</comment>
<evidence type="ECO:0000256" key="2">
    <source>
        <dbReference type="SAM" id="SignalP"/>
    </source>
</evidence>
<protein>
    <submittedName>
        <fullName evidence="4">PilC/PilY family type IV pilus protein</fullName>
    </submittedName>
</protein>
<dbReference type="InterPro" id="IPR018391">
    <property type="entry name" value="PQQ_b-propeller_rpt"/>
</dbReference>
<dbReference type="EMBL" id="JAMQGP010000006">
    <property type="protein sequence ID" value="MCM2680610.1"/>
    <property type="molecule type" value="Genomic_DNA"/>
</dbReference>
<evidence type="ECO:0000256" key="1">
    <source>
        <dbReference type="SAM" id="MobiDB-lite"/>
    </source>
</evidence>
<feature type="compositionally biased region" description="Polar residues" evidence="1">
    <location>
        <begin position="1330"/>
        <end position="1356"/>
    </location>
</feature>
<feature type="signal peptide" evidence="2">
    <location>
        <begin position="1"/>
        <end position="28"/>
    </location>
</feature>
<dbReference type="Gene3D" id="2.130.10.10">
    <property type="entry name" value="YVTN repeat-like/Quinoprotein amine dehydrogenase"/>
    <property type="match status" value="1"/>
</dbReference>
<reference evidence="4 5" key="1">
    <citation type="journal article" date="2013" name="Antonie Van Leeuwenhoek">
        <title>Echinimonas agarilytica gen. nov., sp. nov., a new gammaproteobacterium isolated from the sea urchin Strongylocentrotus intermedius.</title>
        <authorList>
            <person name="Nedashkovskaya O.I."/>
            <person name="Stenkova A.M."/>
            <person name="Zhukova N.V."/>
            <person name="Van Trappen S."/>
            <person name="Lee J.S."/>
            <person name="Kim S.B."/>
        </authorList>
    </citation>
    <scope>NUCLEOTIDE SEQUENCE [LARGE SCALE GENOMIC DNA]</scope>
    <source>
        <strain evidence="4 5">KMM 6351</strain>
    </source>
</reference>
<dbReference type="RefSeq" id="WP_251262080.1">
    <property type="nucleotide sequence ID" value="NZ_JAMQGP010000006.1"/>
</dbReference>
<dbReference type="InterPro" id="IPR002035">
    <property type="entry name" value="VWF_A"/>
</dbReference>
<feature type="region of interest" description="Disordered" evidence="1">
    <location>
        <begin position="1330"/>
        <end position="1375"/>
    </location>
</feature>
<dbReference type="Proteomes" id="UP001165393">
    <property type="component" value="Unassembled WGS sequence"/>
</dbReference>
<evidence type="ECO:0000259" key="3">
    <source>
        <dbReference type="Pfam" id="PF13519"/>
    </source>
</evidence>
<dbReference type="Pfam" id="PF13519">
    <property type="entry name" value="VWA_2"/>
    <property type="match status" value="1"/>
</dbReference>